<accession>A0A1A5JBX0</accession>
<comment type="caution">
    <text evidence="1">The sequence shown here is derived from an EMBL/GenBank/DDBJ whole genome shotgun (WGS) entry which is preliminary data.</text>
</comment>
<dbReference type="AlphaFoldDB" id="A0A1A5JBX0"/>
<sequence length="83" mass="9761">MNGGKWRDRDVHHRQPQCLLPGAARFVSMADKRRKADVVLWQRDAVNRRIDLCDDPTWGKYVWNDELRHKTRAPTPLVTPVSR</sequence>
<protein>
    <submittedName>
        <fullName evidence="1">Uncharacterized protein</fullName>
    </submittedName>
</protein>
<dbReference type="OrthoDB" id="9972975at2"/>
<organism evidence="1 2">
    <name type="scientific">Rhizobium loti</name>
    <name type="common">Mesorhizobium loti</name>
    <dbReference type="NCBI Taxonomy" id="381"/>
    <lineage>
        <taxon>Bacteria</taxon>
        <taxon>Pseudomonadati</taxon>
        <taxon>Pseudomonadota</taxon>
        <taxon>Alphaproteobacteria</taxon>
        <taxon>Hyphomicrobiales</taxon>
        <taxon>Phyllobacteriaceae</taxon>
        <taxon>Mesorhizobium</taxon>
    </lineage>
</organism>
<evidence type="ECO:0000313" key="1">
    <source>
        <dbReference type="EMBL" id="OBP70462.1"/>
    </source>
</evidence>
<dbReference type="Proteomes" id="UP000093748">
    <property type="component" value="Unassembled WGS sequence"/>
</dbReference>
<evidence type="ECO:0000313" key="2">
    <source>
        <dbReference type="Proteomes" id="UP000093748"/>
    </source>
</evidence>
<dbReference type="EMBL" id="LZTJ01000033">
    <property type="protein sequence ID" value="OBP70462.1"/>
    <property type="molecule type" value="Genomic_DNA"/>
</dbReference>
<gene>
    <name evidence="1" type="ORF">BAE39_22950</name>
</gene>
<dbReference type="RefSeq" id="WP_032931049.1">
    <property type="nucleotide sequence ID" value="NZ_LZTH01000003.1"/>
</dbReference>
<proteinExistence type="predicted"/>
<dbReference type="GeneID" id="66682999"/>
<name>A0A1A5JBX0_RHILI</name>
<reference evidence="2" key="1">
    <citation type="submission" date="2016-06" db="EMBL/GenBank/DDBJ databases">
        <title>NZP2037 Pacbio-Illumina hybrid assembly.</title>
        <authorList>
            <person name="Ramsay J.P."/>
        </authorList>
    </citation>
    <scope>NUCLEOTIDE SEQUENCE [LARGE SCALE GENOMIC DNA]</scope>
    <source>
        <strain evidence="2">R7ANS::ICEMlSym2042</strain>
    </source>
</reference>